<evidence type="ECO:0000256" key="8">
    <source>
        <dbReference type="RuleBase" id="RU363032"/>
    </source>
</evidence>
<organism evidence="10 11">
    <name type="scientific">Paraburkholderia phenazinium</name>
    <dbReference type="NCBI Taxonomy" id="60549"/>
    <lineage>
        <taxon>Bacteria</taxon>
        <taxon>Pseudomonadati</taxon>
        <taxon>Pseudomonadota</taxon>
        <taxon>Betaproteobacteria</taxon>
        <taxon>Burkholderiales</taxon>
        <taxon>Burkholderiaceae</taxon>
        <taxon>Paraburkholderia</taxon>
    </lineage>
</organism>
<comment type="similarity">
    <text evidence="2">Belongs to the binding-protein-dependent transport system permease family. HisMQ subfamily.</text>
</comment>
<dbReference type="InterPro" id="IPR010065">
    <property type="entry name" value="AA_ABC_transptr_permease_3TM"/>
</dbReference>
<dbReference type="InterPro" id="IPR000515">
    <property type="entry name" value="MetI-like"/>
</dbReference>
<evidence type="ECO:0000256" key="1">
    <source>
        <dbReference type="ARBA" id="ARBA00004429"/>
    </source>
</evidence>
<dbReference type="Gene3D" id="1.10.3720.10">
    <property type="entry name" value="MetI-like"/>
    <property type="match status" value="1"/>
</dbReference>
<comment type="subcellular location">
    <subcellularLocation>
        <location evidence="1">Cell inner membrane</location>
        <topology evidence="1">Multi-pass membrane protein</topology>
    </subcellularLocation>
    <subcellularLocation>
        <location evidence="8">Cell membrane</location>
        <topology evidence="8">Multi-pass membrane protein</topology>
    </subcellularLocation>
</comment>
<dbReference type="AlphaFoldDB" id="A0A1N6K5V4"/>
<dbReference type="GO" id="GO:0022857">
    <property type="term" value="F:transmembrane transporter activity"/>
    <property type="evidence" value="ECO:0007669"/>
    <property type="project" value="InterPro"/>
</dbReference>
<feature type="transmembrane region" description="Helical" evidence="8">
    <location>
        <begin position="65"/>
        <end position="87"/>
    </location>
</feature>
<evidence type="ECO:0000256" key="3">
    <source>
        <dbReference type="ARBA" id="ARBA00022448"/>
    </source>
</evidence>
<keyword evidence="6 8" id="KW-1133">Transmembrane helix</keyword>
<evidence type="ECO:0000256" key="4">
    <source>
        <dbReference type="ARBA" id="ARBA00022475"/>
    </source>
</evidence>
<feature type="transmembrane region" description="Helical" evidence="8">
    <location>
        <begin position="193"/>
        <end position="213"/>
    </location>
</feature>
<evidence type="ECO:0000259" key="9">
    <source>
        <dbReference type="PROSITE" id="PS50928"/>
    </source>
</evidence>
<accession>A0A1N6K5V4</accession>
<evidence type="ECO:0000256" key="2">
    <source>
        <dbReference type="ARBA" id="ARBA00010072"/>
    </source>
</evidence>
<dbReference type="CDD" id="cd06261">
    <property type="entry name" value="TM_PBP2"/>
    <property type="match status" value="1"/>
</dbReference>
<keyword evidence="4" id="KW-1003">Cell membrane</keyword>
<dbReference type="PANTHER" id="PTHR30614">
    <property type="entry name" value="MEMBRANE COMPONENT OF AMINO ACID ABC TRANSPORTER"/>
    <property type="match status" value="1"/>
</dbReference>
<keyword evidence="5 8" id="KW-0812">Transmembrane</keyword>
<dbReference type="GO" id="GO:0043190">
    <property type="term" value="C:ATP-binding cassette (ABC) transporter complex"/>
    <property type="evidence" value="ECO:0007669"/>
    <property type="project" value="InterPro"/>
</dbReference>
<dbReference type="InterPro" id="IPR043429">
    <property type="entry name" value="ArtM/GltK/GlnP/TcyL/YhdX-like"/>
</dbReference>
<dbReference type="Proteomes" id="UP000184693">
    <property type="component" value="Unassembled WGS sequence"/>
</dbReference>
<reference evidence="10 11" key="1">
    <citation type="submission" date="2016-11" db="EMBL/GenBank/DDBJ databases">
        <authorList>
            <person name="Jaros S."/>
            <person name="Januszkiewicz K."/>
            <person name="Wedrychowicz H."/>
        </authorList>
    </citation>
    <scope>NUCLEOTIDE SEQUENCE [LARGE SCALE GENOMIC DNA]</scope>
    <source>
        <strain evidence="10 11">GAS86</strain>
    </source>
</reference>
<dbReference type="RefSeq" id="WP_254369002.1">
    <property type="nucleotide sequence ID" value="NZ_FSRM01000002.1"/>
</dbReference>
<dbReference type="EMBL" id="FSRM01000002">
    <property type="protein sequence ID" value="SIO51959.1"/>
    <property type="molecule type" value="Genomic_DNA"/>
</dbReference>
<feature type="transmembrane region" description="Helical" evidence="8">
    <location>
        <begin position="154"/>
        <end position="173"/>
    </location>
</feature>
<evidence type="ECO:0000256" key="7">
    <source>
        <dbReference type="ARBA" id="ARBA00023136"/>
    </source>
</evidence>
<gene>
    <name evidence="10" type="ORF">SAMN05444168_6134</name>
</gene>
<keyword evidence="7 8" id="KW-0472">Membrane</keyword>
<dbReference type="InterPro" id="IPR035906">
    <property type="entry name" value="MetI-like_sf"/>
</dbReference>
<evidence type="ECO:0000313" key="10">
    <source>
        <dbReference type="EMBL" id="SIO51959.1"/>
    </source>
</evidence>
<sequence>MAGSSMMMQLAGLFSYYNLLLLLEGLVATFVLSVIGCLAGFVAGFAVAVLRVTRSRAMAPVRALMFAYCLLLRRVPFLVTLMLVFFASQALNANLSTFTVALISVCLIAAAYLGEIVRSGLESVHVNQWEAASTFNFSYLQTLRYVIVPQAWRVILPPTFGFFVMFIKDTALASQIGVMELTSAGKVLSNKGFSATLVYGSILALYFLMSYPLSRLGKRLEKNLASTRNR</sequence>
<dbReference type="NCBIfam" id="TIGR01726">
    <property type="entry name" value="HEQRo_perm_3TM"/>
    <property type="match status" value="1"/>
</dbReference>
<dbReference type="Pfam" id="PF00528">
    <property type="entry name" value="BPD_transp_1"/>
    <property type="match status" value="1"/>
</dbReference>
<name>A0A1N6K5V4_9BURK</name>
<feature type="transmembrane region" description="Helical" evidence="8">
    <location>
        <begin position="20"/>
        <end position="53"/>
    </location>
</feature>
<dbReference type="PROSITE" id="PS50928">
    <property type="entry name" value="ABC_TM1"/>
    <property type="match status" value="1"/>
</dbReference>
<dbReference type="GO" id="GO:0006865">
    <property type="term" value="P:amino acid transport"/>
    <property type="evidence" value="ECO:0007669"/>
    <property type="project" value="TreeGrafter"/>
</dbReference>
<evidence type="ECO:0000256" key="5">
    <source>
        <dbReference type="ARBA" id="ARBA00022692"/>
    </source>
</evidence>
<feature type="transmembrane region" description="Helical" evidence="8">
    <location>
        <begin position="93"/>
        <end position="113"/>
    </location>
</feature>
<feature type="domain" description="ABC transmembrane type-1" evidence="9">
    <location>
        <begin position="26"/>
        <end position="214"/>
    </location>
</feature>
<dbReference type="PANTHER" id="PTHR30614:SF34">
    <property type="entry name" value="BLR6398 PROTEIN"/>
    <property type="match status" value="1"/>
</dbReference>
<dbReference type="SUPFAM" id="SSF161098">
    <property type="entry name" value="MetI-like"/>
    <property type="match status" value="1"/>
</dbReference>
<keyword evidence="3 8" id="KW-0813">Transport</keyword>
<evidence type="ECO:0000313" key="11">
    <source>
        <dbReference type="Proteomes" id="UP000184693"/>
    </source>
</evidence>
<protein>
    <submittedName>
        <fullName evidence="10">Amino acid ABC transporter membrane protein 2, PAAT family</fullName>
    </submittedName>
</protein>
<evidence type="ECO:0000256" key="6">
    <source>
        <dbReference type="ARBA" id="ARBA00022989"/>
    </source>
</evidence>
<proteinExistence type="inferred from homology"/>